<feature type="domain" description="Methyltransferase" evidence="5">
    <location>
        <begin position="101"/>
        <end position="199"/>
    </location>
</feature>
<evidence type="ECO:0000256" key="4">
    <source>
        <dbReference type="ARBA" id="ARBA00038314"/>
    </source>
</evidence>
<dbReference type="Pfam" id="PF13649">
    <property type="entry name" value="Methyltransf_25"/>
    <property type="match status" value="1"/>
</dbReference>
<gene>
    <name evidence="6" type="ORF">K444DRAFT_636172</name>
</gene>
<evidence type="ECO:0000256" key="2">
    <source>
        <dbReference type="ARBA" id="ARBA00022679"/>
    </source>
</evidence>
<dbReference type="InterPro" id="IPR041698">
    <property type="entry name" value="Methyltransf_25"/>
</dbReference>
<comment type="similarity">
    <text evidence="4">Belongs to the class I-like SAM-binding methyltransferase superfamily.</text>
</comment>
<dbReference type="AlphaFoldDB" id="A0A2J6SP07"/>
<keyword evidence="2" id="KW-0808">Transferase</keyword>
<keyword evidence="7" id="KW-1185">Reference proteome</keyword>
<comment type="pathway">
    <text evidence="1">Secondary metabolite biosynthesis.</text>
</comment>
<name>A0A2J6SP07_9HELO</name>
<sequence length="284" mass="32533">MALTDIPNVLAKIEAREKDVPWYDPEIGKKLGESARELLENYSKVPAAEVEDHVYKIRDEAWKAFPYPCIGGFRFLDLAISLSRSYPTILQRLKTGNENFLDLGCCFGQEIRRLVYDGAPSSHLYGADLRPEFFALGYKLFRDSSTLQSTFIAADVFDPSSPLKDLEGRIDILYAGSFLHLFDYEQQVKVCKRIIETLRARKGSVVLGRQVGNVIAGEKVHRTNEAQSMFRHNEESFRKMWVEIGEATGSKWRVEVEMFEVERRSINETHGPDGRAIKFSVWRE</sequence>
<dbReference type="GO" id="GO:0016740">
    <property type="term" value="F:transferase activity"/>
    <property type="evidence" value="ECO:0007669"/>
    <property type="project" value="UniProtKB-KW"/>
</dbReference>
<dbReference type="SUPFAM" id="SSF53335">
    <property type="entry name" value="S-adenosyl-L-methionine-dependent methyltransferases"/>
    <property type="match status" value="1"/>
</dbReference>
<dbReference type="EMBL" id="KZ613903">
    <property type="protein sequence ID" value="PMD52499.1"/>
    <property type="molecule type" value="Genomic_DNA"/>
</dbReference>
<dbReference type="OrthoDB" id="2094832at2759"/>
<accession>A0A2J6SP07</accession>
<dbReference type="InterPro" id="IPR029063">
    <property type="entry name" value="SAM-dependent_MTases_sf"/>
</dbReference>
<reference evidence="6 7" key="1">
    <citation type="submission" date="2016-04" db="EMBL/GenBank/DDBJ databases">
        <title>A degradative enzymes factory behind the ericoid mycorrhizal symbiosis.</title>
        <authorList>
            <consortium name="DOE Joint Genome Institute"/>
            <person name="Martino E."/>
            <person name="Morin E."/>
            <person name="Grelet G."/>
            <person name="Kuo A."/>
            <person name="Kohler A."/>
            <person name="Daghino S."/>
            <person name="Barry K."/>
            <person name="Choi C."/>
            <person name="Cichocki N."/>
            <person name="Clum A."/>
            <person name="Copeland A."/>
            <person name="Hainaut M."/>
            <person name="Haridas S."/>
            <person name="Labutti K."/>
            <person name="Lindquist E."/>
            <person name="Lipzen A."/>
            <person name="Khouja H.-R."/>
            <person name="Murat C."/>
            <person name="Ohm R."/>
            <person name="Olson A."/>
            <person name="Spatafora J."/>
            <person name="Veneault-Fourrey C."/>
            <person name="Henrissat B."/>
            <person name="Grigoriev I."/>
            <person name="Martin F."/>
            <person name="Perotto S."/>
        </authorList>
    </citation>
    <scope>NUCLEOTIDE SEQUENCE [LARGE SCALE GENOMIC DNA]</scope>
    <source>
        <strain evidence="6 7">E</strain>
    </source>
</reference>
<evidence type="ECO:0000259" key="5">
    <source>
        <dbReference type="Pfam" id="PF13649"/>
    </source>
</evidence>
<proteinExistence type="inferred from homology"/>
<organism evidence="6 7">
    <name type="scientific">Hyaloscypha bicolor E</name>
    <dbReference type="NCBI Taxonomy" id="1095630"/>
    <lineage>
        <taxon>Eukaryota</taxon>
        <taxon>Fungi</taxon>
        <taxon>Dikarya</taxon>
        <taxon>Ascomycota</taxon>
        <taxon>Pezizomycotina</taxon>
        <taxon>Leotiomycetes</taxon>
        <taxon>Helotiales</taxon>
        <taxon>Hyaloscyphaceae</taxon>
        <taxon>Hyaloscypha</taxon>
        <taxon>Hyaloscypha bicolor</taxon>
    </lineage>
</organism>
<dbReference type="InParanoid" id="A0A2J6SP07"/>
<dbReference type="PANTHER" id="PTHR35897">
    <property type="entry name" value="METHYLTRANSFERASE AUSD"/>
    <property type="match status" value="1"/>
</dbReference>
<dbReference type="STRING" id="1095630.A0A2J6SP07"/>
<keyword evidence="3" id="KW-0949">S-adenosyl-L-methionine</keyword>
<dbReference type="PANTHER" id="PTHR35897:SF1">
    <property type="entry name" value="METHYLTRANSFERASE AUSD"/>
    <property type="match status" value="1"/>
</dbReference>
<evidence type="ECO:0000313" key="7">
    <source>
        <dbReference type="Proteomes" id="UP000235371"/>
    </source>
</evidence>
<dbReference type="Proteomes" id="UP000235371">
    <property type="component" value="Unassembled WGS sequence"/>
</dbReference>
<evidence type="ECO:0000256" key="1">
    <source>
        <dbReference type="ARBA" id="ARBA00005179"/>
    </source>
</evidence>
<dbReference type="Gene3D" id="3.40.50.150">
    <property type="entry name" value="Vaccinia Virus protein VP39"/>
    <property type="match status" value="1"/>
</dbReference>
<evidence type="ECO:0000256" key="3">
    <source>
        <dbReference type="ARBA" id="ARBA00022691"/>
    </source>
</evidence>
<dbReference type="GeneID" id="36592040"/>
<dbReference type="InterPro" id="IPR051654">
    <property type="entry name" value="Meroterpenoid_MTases"/>
</dbReference>
<dbReference type="RefSeq" id="XP_024729403.1">
    <property type="nucleotide sequence ID" value="XM_024883963.1"/>
</dbReference>
<evidence type="ECO:0000313" key="6">
    <source>
        <dbReference type="EMBL" id="PMD52499.1"/>
    </source>
</evidence>
<protein>
    <recommendedName>
        <fullName evidence="5">Methyltransferase domain-containing protein</fullName>
    </recommendedName>
</protein>